<keyword evidence="1" id="KW-0028">Amino-acid biosynthesis</keyword>
<keyword evidence="3" id="KW-0315">Glutamine amidotransferase</keyword>
<dbReference type="Pfam" id="PF00733">
    <property type="entry name" value="Asn_synthase"/>
    <property type="match status" value="2"/>
</dbReference>
<evidence type="ECO:0000313" key="6">
    <source>
        <dbReference type="Proteomes" id="UP000799772"/>
    </source>
</evidence>
<comment type="caution">
    <text evidence="5">The sequence shown here is derived from an EMBL/GenBank/DDBJ whole genome shotgun (WGS) entry which is preliminary data.</text>
</comment>
<dbReference type="InterPro" id="IPR029055">
    <property type="entry name" value="Ntn_hydrolases_N"/>
</dbReference>
<evidence type="ECO:0000256" key="3">
    <source>
        <dbReference type="ARBA" id="ARBA00022962"/>
    </source>
</evidence>
<dbReference type="CDD" id="cd01991">
    <property type="entry name" value="Asn_synthase_B_C"/>
    <property type="match status" value="1"/>
</dbReference>
<keyword evidence="2" id="KW-0061">Asparagine biosynthesis</keyword>
<dbReference type="InterPro" id="IPR017932">
    <property type="entry name" value="GATase_2_dom"/>
</dbReference>
<proteinExistence type="predicted"/>
<dbReference type="PANTHER" id="PTHR45937:SF1">
    <property type="entry name" value="ASPARAGINE SYNTHETASE DOMAIN-CONTAINING PROTEIN 1"/>
    <property type="match status" value="1"/>
</dbReference>
<dbReference type="PANTHER" id="PTHR45937">
    <property type="entry name" value="ASPARAGINE SYNTHETASE DOMAIN-CONTAINING PROTEIN 1"/>
    <property type="match status" value="1"/>
</dbReference>
<evidence type="ECO:0000256" key="1">
    <source>
        <dbReference type="ARBA" id="ARBA00022605"/>
    </source>
</evidence>
<organism evidence="5 6">
    <name type="scientific">Rhizodiscina lignyota</name>
    <dbReference type="NCBI Taxonomy" id="1504668"/>
    <lineage>
        <taxon>Eukaryota</taxon>
        <taxon>Fungi</taxon>
        <taxon>Dikarya</taxon>
        <taxon>Ascomycota</taxon>
        <taxon>Pezizomycotina</taxon>
        <taxon>Dothideomycetes</taxon>
        <taxon>Pleosporomycetidae</taxon>
        <taxon>Aulographales</taxon>
        <taxon>Rhizodiscinaceae</taxon>
        <taxon>Rhizodiscina</taxon>
    </lineage>
</organism>
<evidence type="ECO:0000259" key="4">
    <source>
        <dbReference type="PROSITE" id="PS51278"/>
    </source>
</evidence>
<gene>
    <name evidence="5" type="ORF">NA57DRAFT_31532</name>
</gene>
<feature type="domain" description="Glutamine amidotransferase type-2" evidence="4">
    <location>
        <begin position="2"/>
        <end position="195"/>
    </location>
</feature>
<dbReference type="InterPro" id="IPR001962">
    <property type="entry name" value="Asn_synthase"/>
</dbReference>
<dbReference type="GO" id="GO:0006529">
    <property type="term" value="P:asparagine biosynthetic process"/>
    <property type="evidence" value="ECO:0007669"/>
    <property type="project" value="UniProtKB-KW"/>
</dbReference>
<protein>
    <submittedName>
        <fullName evidence="5">Asparagine synthase related protein</fullName>
    </submittedName>
</protein>
<dbReference type="SUPFAM" id="SSF52402">
    <property type="entry name" value="Adenine nucleotide alpha hydrolases-like"/>
    <property type="match status" value="1"/>
</dbReference>
<dbReference type="PROSITE" id="PS51278">
    <property type="entry name" value="GATASE_TYPE_2"/>
    <property type="match status" value="1"/>
</dbReference>
<dbReference type="InterPro" id="IPR014729">
    <property type="entry name" value="Rossmann-like_a/b/a_fold"/>
</dbReference>
<dbReference type="SUPFAM" id="SSF56235">
    <property type="entry name" value="N-terminal nucleophile aminohydrolases (Ntn hydrolases)"/>
    <property type="match status" value="1"/>
</dbReference>
<sequence length="555" mass="60863">MCGIHCVLSIDNTSNTEQIPKDLLLRRGPDSCREHSVTFKNALKQSLTISFISTVLSLRGKDIVTQPLVDEASGSTLCWNGEAWSINGDAVSGNDSLAVFQLLLQASNTTKGLPMPHAVAAFCRALMLLRGPYAFVYYDASHRLLMYGRDCLGRRSLVQSHDSTGSLILSSICGYPTSCTWTEVEADGVYVIGLSGAADMNFFDTDMGIYPFPSLNKELPDQDEPANIATAVDALEEVLRQSLNTRVTDIRGHTQPSASVDVDGSLHAEIAILFSGGLDCTVLARMVHDILPLSQSIDLLNVAFENPRIHGSLESDSRRSKIPYDECPDRITARKSYHELQLVCTGRRWNLVEINIPYTETVAHRGIVRALMHPHNMEMDLSIAYALYFASRGIGVVSGGVDNVSYASAARVLLSGLGADELFGGYQRHATAFARHGFQGLVDELELDINRLGKRNLGRDDRVMSHWGKEVRFPYLDEDLLAWALAAPVWQKCGFGSQPDLSGATLEPGKKVLRLLAWKLGMQEVAFEKKRAIQFGARTAKMEGGKVKGTQLLSS</sequence>
<dbReference type="Proteomes" id="UP000799772">
    <property type="component" value="Unassembled WGS sequence"/>
</dbReference>
<accession>A0A9P4IPA5</accession>
<evidence type="ECO:0000313" key="5">
    <source>
        <dbReference type="EMBL" id="KAF2103578.1"/>
    </source>
</evidence>
<dbReference type="Gene3D" id="3.40.50.620">
    <property type="entry name" value="HUPs"/>
    <property type="match status" value="1"/>
</dbReference>
<dbReference type="InterPro" id="IPR051857">
    <property type="entry name" value="Asn_synthetase_domain"/>
</dbReference>
<dbReference type="EMBL" id="ML978122">
    <property type="protein sequence ID" value="KAF2103578.1"/>
    <property type="molecule type" value="Genomic_DNA"/>
</dbReference>
<dbReference type="AlphaFoldDB" id="A0A9P4IPA5"/>
<name>A0A9P4IPA5_9PEZI</name>
<evidence type="ECO:0000256" key="2">
    <source>
        <dbReference type="ARBA" id="ARBA00022888"/>
    </source>
</evidence>
<dbReference type="GO" id="GO:0004066">
    <property type="term" value="F:asparagine synthase (glutamine-hydrolyzing) activity"/>
    <property type="evidence" value="ECO:0007669"/>
    <property type="project" value="InterPro"/>
</dbReference>
<dbReference type="CDD" id="cd03766">
    <property type="entry name" value="Gn_AT_II_novel"/>
    <property type="match status" value="1"/>
</dbReference>
<dbReference type="Gene3D" id="3.60.20.10">
    <property type="entry name" value="Glutamine Phosphoribosylpyrophosphate, subunit 1, domain 1"/>
    <property type="match status" value="1"/>
</dbReference>
<reference evidence="5" key="1">
    <citation type="journal article" date="2020" name="Stud. Mycol.">
        <title>101 Dothideomycetes genomes: a test case for predicting lifestyles and emergence of pathogens.</title>
        <authorList>
            <person name="Haridas S."/>
            <person name="Albert R."/>
            <person name="Binder M."/>
            <person name="Bloem J."/>
            <person name="Labutti K."/>
            <person name="Salamov A."/>
            <person name="Andreopoulos B."/>
            <person name="Baker S."/>
            <person name="Barry K."/>
            <person name="Bills G."/>
            <person name="Bluhm B."/>
            <person name="Cannon C."/>
            <person name="Castanera R."/>
            <person name="Culley D."/>
            <person name="Daum C."/>
            <person name="Ezra D."/>
            <person name="Gonzalez J."/>
            <person name="Henrissat B."/>
            <person name="Kuo A."/>
            <person name="Liang C."/>
            <person name="Lipzen A."/>
            <person name="Lutzoni F."/>
            <person name="Magnuson J."/>
            <person name="Mondo S."/>
            <person name="Nolan M."/>
            <person name="Ohm R."/>
            <person name="Pangilinan J."/>
            <person name="Park H.-J."/>
            <person name="Ramirez L."/>
            <person name="Alfaro M."/>
            <person name="Sun H."/>
            <person name="Tritt A."/>
            <person name="Yoshinaga Y."/>
            <person name="Zwiers L.-H."/>
            <person name="Turgeon B."/>
            <person name="Goodwin S."/>
            <person name="Spatafora J."/>
            <person name="Crous P."/>
            <person name="Grigoriev I."/>
        </authorList>
    </citation>
    <scope>NUCLEOTIDE SEQUENCE</scope>
    <source>
        <strain evidence="5">CBS 133067</strain>
    </source>
</reference>
<keyword evidence="6" id="KW-1185">Reference proteome</keyword>
<dbReference type="OrthoDB" id="10252281at2759"/>